<sequence length="160" mass="18740">MVALGVSAKTLTHYQQLETSDLTVTTAAITQNAHVHQVSHLPWFWSIDVLMDTESITWMLECMCFIFYRTYWLRAKAVRDQWSEEEQLLMAEFQWTINYFNYRAIQWHTCHSECDALGASCYTARQIAVYERLSEHAKLKQQSMSLKYIPTLMDIDASNV</sequence>
<dbReference type="EMBL" id="KN831970">
    <property type="protein sequence ID" value="KIO04645.1"/>
    <property type="molecule type" value="Genomic_DNA"/>
</dbReference>
<gene>
    <name evidence="1" type="ORF">M404DRAFT_142500</name>
</gene>
<evidence type="ECO:0000313" key="2">
    <source>
        <dbReference type="Proteomes" id="UP000054217"/>
    </source>
</evidence>
<name>A0A0C3NUT5_PISTI</name>
<dbReference type="OrthoDB" id="3265433at2759"/>
<reference evidence="1 2" key="1">
    <citation type="submission" date="2014-04" db="EMBL/GenBank/DDBJ databases">
        <authorList>
            <consortium name="DOE Joint Genome Institute"/>
            <person name="Kuo A."/>
            <person name="Kohler A."/>
            <person name="Costa M.D."/>
            <person name="Nagy L.G."/>
            <person name="Floudas D."/>
            <person name="Copeland A."/>
            <person name="Barry K.W."/>
            <person name="Cichocki N."/>
            <person name="Veneault-Fourrey C."/>
            <person name="LaButti K."/>
            <person name="Lindquist E.A."/>
            <person name="Lipzen A."/>
            <person name="Lundell T."/>
            <person name="Morin E."/>
            <person name="Murat C."/>
            <person name="Sun H."/>
            <person name="Tunlid A."/>
            <person name="Henrissat B."/>
            <person name="Grigoriev I.V."/>
            <person name="Hibbett D.S."/>
            <person name="Martin F."/>
            <person name="Nordberg H.P."/>
            <person name="Cantor M.N."/>
            <person name="Hua S.X."/>
        </authorList>
    </citation>
    <scope>NUCLEOTIDE SEQUENCE [LARGE SCALE GENOMIC DNA]</scope>
    <source>
        <strain evidence="1 2">Marx 270</strain>
    </source>
</reference>
<dbReference type="Proteomes" id="UP000054217">
    <property type="component" value="Unassembled WGS sequence"/>
</dbReference>
<accession>A0A0C3NUT5</accession>
<dbReference type="InParanoid" id="A0A0C3NUT5"/>
<dbReference type="STRING" id="870435.A0A0C3NUT5"/>
<keyword evidence="2" id="KW-1185">Reference proteome</keyword>
<protein>
    <submittedName>
        <fullName evidence="1">Uncharacterized protein</fullName>
    </submittedName>
</protein>
<reference evidence="2" key="2">
    <citation type="submission" date="2015-01" db="EMBL/GenBank/DDBJ databases">
        <title>Evolutionary Origins and Diversification of the Mycorrhizal Mutualists.</title>
        <authorList>
            <consortium name="DOE Joint Genome Institute"/>
            <consortium name="Mycorrhizal Genomics Consortium"/>
            <person name="Kohler A."/>
            <person name="Kuo A."/>
            <person name="Nagy L.G."/>
            <person name="Floudas D."/>
            <person name="Copeland A."/>
            <person name="Barry K.W."/>
            <person name="Cichocki N."/>
            <person name="Veneault-Fourrey C."/>
            <person name="LaButti K."/>
            <person name="Lindquist E.A."/>
            <person name="Lipzen A."/>
            <person name="Lundell T."/>
            <person name="Morin E."/>
            <person name="Murat C."/>
            <person name="Riley R."/>
            <person name="Ohm R."/>
            <person name="Sun H."/>
            <person name="Tunlid A."/>
            <person name="Henrissat B."/>
            <person name="Grigoriev I.V."/>
            <person name="Hibbett D.S."/>
            <person name="Martin F."/>
        </authorList>
    </citation>
    <scope>NUCLEOTIDE SEQUENCE [LARGE SCALE GENOMIC DNA]</scope>
    <source>
        <strain evidence="2">Marx 270</strain>
    </source>
</reference>
<organism evidence="1 2">
    <name type="scientific">Pisolithus tinctorius Marx 270</name>
    <dbReference type="NCBI Taxonomy" id="870435"/>
    <lineage>
        <taxon>Eukaryota</taxon>
        <taxon>Fungi</taxon>
        <taxon>Dikarya</taxon>
        <taxon>Basidiomycota</taxon>
        <taxon>Agaricomycotina</taxon>
        <taxon>Agaricomycetes</taxon>
        <taxon>Agaricomycetidae</taxon>
        <taxon>Boletales</taxon>
        <taxon>Sclerodermatineae</taxon>
        <taxon>Pisolithaceae</taxon>
        <taxon>Pisolithus</taxon>
    </lineage>
</organism>
<dbReference type="HOGENOM" id="CLU_003703_6_0_1"/>
<evidence type="ECO:0000313" key="1">
    <source>
        <dbReference type="EMBL" id="KIO04645.1"/>
    </source>
</evidence>
<proteinExistence type="predicted"/>
<dbReference type="AlphaFoldDB" id="A0A0C3NUT5"/>